<dbReference type="AlphaFoldDB" id="A0A5B8R8K3"/>
<gene>
    <name evidence="1" type="ORF">KBTEX_01375</name>
</gene>
<name>A0A5B8R8K3_9ZZZZ</name>
<organism evidence="1">
    <name type="scientific">uncultured organism</name>
    <dbReference type="NCBI Taxonomy" id="155900"/>
    <lineage>
        <taxon>unclassified sequences</taxon>
        <taxon>environmental samples</taxon>
    </lineage>
</organism>
<accession>A0A5B8R8K3</accession>
<protein>
    <recommendedName>
        <fullName evidence="2">Outer membrane protein beta-barrel domain-containing protein</fullName>
    </recommendedName>
</protein>
<evidence type="ECO:0000313" key="1">
    <source>
        <dbReference type="EMBL" id="QEA05056.1"/>
    </source>
</evidence>
<sequence>MTAVRARRHLAAAAGLAAVLGTTPAVAADPLSFSMDVAHQRSDLDYDDGREIETRETRVGVSLWEPLSAHVDGGLILGVNLVTQDGDPATEGEDLTGGYGGLAVRGEWPLTRTLAVTGEAGWRYYRASASRDTGDITLSRHEGDLRAGLAADLDAVTLSGGLLYTLTDGEREIEDVDTQGFDTDHAAGAYAGISLDTGGGGRVGVEAVTGPWNGVRVVFARRFF</sequence>
<reference evidence="1" key="1">
    <citation type="submission" date="2019-06" db="EMBL/GenBank/DDBJ databases">
        <authorList>
            <person name="Murdoch R.W."/>
            <person name="Fathepure B."/>
        </authorList>
    </citation>
    <scope>NUCLEOTIDE SEQUENCE</scope>
</reference>
<proteinExistence type="predicted"/>
<dbReference type="EMBL" id="MN079094">
    <property type="protein sequence ID" value="QEA05056.1"/>
    <property type="molecule type" value="Genomic_DNA"/>
</dbReference>
<evidence type="ECO:0008006" key="2">
    <source>
        <dbReference type="Google" id="ProtNLM"/>
    </source>
</evidence>